<dbReference type="Proteomes" id="UP000245489">
    <property type="component" value="Unassembled WGS sequence"/>
</dbReference>
<keyword evidence="1" id="KW-0067">ATP-binding</keyword>
<dbReference type="GO" id="GO:0005524">
    <property type="term" value="F:ATP binding"/>
    <property type="evidence" value="ECO:0007669"/>
    <property type="project" value="UniProtKB-KW"/>
</dbReference>
<proteinExistence type="predicted"/>
<sequence length="373" mass="43068">MNYQIPMLPLGNDVETKAVLKQAAKAHRRLAELKGVALTIPNEQILISTLTLQEAKDSSAIENIVTTHDEIFKAELYIENLRSPAAKEVQSYANALRKGFGLVRQNKILSNNYILQIQEELEQNKAGFRKLPGTALKNQQTGETVYTPPQDSEDILRLMQNLEAFINNDDLSDLDPLVKLAIIHHQFESIHPFYDGNGRTGRIINILYLVSKDLLDIPVLYLSRYVIENKGEYYRLLQLVRDKNQWEDWLIFMLTGIEQTAIQTIKLIENIKELMMDYKKRIRSQFPKIYSQELLNSLFSHPYTKIEFVEESLRITRKTASSYLKELVEANYLELIKIGRSNFYLNKPLFDLFLNVPDLYKADTPIIESGRIG</sequence>
<dbReference type="PANTHER" id="PTHR13504:SF35">
    <property type="entry name" value="PROTEIN ADENYLYLTRANSFERASE SOFIC"/>
    <property type="match status" value="1"/>
</dbReference>
<dbReference type="InterPro" id="IPR025758">
    <property type="entry name" value="Fic/DOC_N"/>
</dbReference>
<evidence type="ECO:0000256" key="1">
    <source>
        <dbReference type="PIRSR" id="PIRSR038925-1"/>
    </source>
</evidence>
<feature type="binding site" evidence="1">
    <location>
        <position position="191"/>
    </location>
    <ligand>
        <name>ATP</name>
        <dbReference type="ChEBI" id="CHEBI:30616"/>
    </ligand>
</feature>
<dbReference type="SUPFAM" id="SSF140931">
    <property type="entry name" value="Fic-like"/>
    <property type="match status" value="1"/>
</dbReference>
<dbReference type="AlphaFoldDB" id="A0A316EHI0"/>
<organism evidence="5 6">
    <name type="scientific">Arcicella aurantiaca</name>
    <dbReference type="NCBI Taxonomy" id="591202"/>
    <lineage>
        <taxon>Bacteria</taxon>
        <taxon>Pseudomonadati</taxon>
        <taxon>Bacteroidota</taxon>
        <taxon>Cytophagia</taxon>
        <taxon>Cytophagales</taxon>
        <taxon>Flectobacillaceae</taxon>
        <taxon>Arcicella</taxon>
    </lineage>
</organism>
<feature type="active site" evidence="2">
    <location>
        <position position="191"/>
    </location>
</feature>
<dbReference type="InterPro" id="IPR036597">
    <property type="entry name" value="Fido-like_dom_sf"/>
</dbReference>
<dbReference type="OrthoDB" id="9814400at2"/>
<dbReference type="InterPro" id="IPR048770">
    <property type="entry name" value="SoFic-like_C"/>
</dbReference>
<dbReference type="Pfam" id="PF21248">
    <property type="entry name" value="SoFic-like_C"/>
    <property type="match status" value="1"/>
</dbReference>
<dbReference type="RefSeq" id="WP_109741276.1">
    <property type="nucleotide sequence ID" value="NZ_QGGO01000002.1"/>
</dbReference>
<keyword evidence="1" id="KW-0547">Nucleotide-binding</keyword>
<evidence type="ECO:0000313" key="5">
    <source>
        <dbReference type="EMBL" id="PWK28945.1"/>
    </source>
</evidence>
<evidence type="ECO:0000313" key="6">
    <source>
        <dbReference type="Proteomes" id="UP000245489"/>
    </source>
</evidence>
<dbReference type="Gene3D" id="1.10.3290.10">
    <property type="entry name" value="Fido-like domain"/>
    <property type="match status" value="1"/>
</dbReference>
<gene>
    <name evidence="5" type="ORF">LV89_00498</name>
</gene>
<dbReference type="PIRSF" id="PIRSF038925">
    <property type="entry name" value="AMP-prot_trans"/>
    <property type="match status" value="1"/>
</dbReference>
<feature type="binding site" evidence="3">
    <location>
        <begin position="195"/>
        <end position="202"/>
    </location>
    <ligand>
        <name>ATP</name>
        <dbReference type="ChEBI" id="CHEBI:30616"/>
    </ligand>
</feature>
<feature type="domain" description="Fido" evidence="4">
    <location>
        <begin position="109"/>
        <end position="255"/>
    </location>
</feature>
<dbReference type="Pfam" id="PF13784">
    <property type="entry name" value="Fic_N"/>
    <property type="match status" value="1"/>
</dbReference>
<comment type="caution">
    <text evidence="5">The sequence shown here is derived from an EMBL/GenBank/DDBJ whole genome shotgun (WGS) entry which is preliminary data.</text>
</comment>
<dbReference type="Pfam" id="PF02661">
    <property type="entry name" value="Fic"/>
    <property type="match status" value="1"/>
</dbReference>
<protein>
    <submittedName>
        <fullName evidence="5">Fic family protein</fullName>
    </submittedName>
</protein>
<evidence type="ECO:0000259" key="4">
    <source>
        <dbReference type="PROSITE" id="PS51459"/>
    </source>
</evidence>
<reference evidence="5 6" key="1">
    <citation type="submission" date="2018-05" db="EMBL/GenBank/DDBJ databases">
        <title>Genomic Encyclopedia of Archaeal and Bacterial Type Strains, Phase II (KMG-II): from individual species to whole genera.</title>
        <authorList>
            <person name="Goeker M."/>
        </authorList>
    </citation>
    <scope>NUCLEOTIDE SEQUENCE [LARGE SCALE GENOMIC DNA]</scope>
    <source>
        <strain evidence="5 6">DSM 22214</strain>
    </source>
</reference>
<accession>A0A316EHI0</accession>
<evidence type="ECO:0000256" key="2">
    <source>
        <dbReference type="PIRSR" id="PIRSR640198-1"/>
    </source>
</evidence>
<evidence type="ECO:0000256" key="3">
    <source>
        <dbReference type="PIRSR" id="PIRSR640198-2"/>
    </source>
</evidence>
<keyword evidence="6" id="KW-1185">Reference proteome</keyword>
<feature type="binding site" evidence="1">
    <location>
        <position position="62"/>
    </location>
    <ligand>
        <name>ATP</name>
        <dbReference type="ChEBI" id="CHEBI:30616"/>
    </ligand>
</feature>
<dbReference type="PROSITE" id="PS51459">
    <property type="entry name" value="FIDO"/>
    <property type="match status" value="1"/>
</dbReference>
<dbReference type="EMBL" id="QGGO01000002">
    <property type="protein sequence ID" value="PWK28945.1"/>
    <property type="molecule type" value="Genomic_DNA"/>
</dbReference>
<dbReference type="InterPro" id="IPR040198">
    <property type="entry name" value="Fido_containing"/>
</dbReference>
<dbReference type="InterPro" id="IPR026287">
    <property type="entry name" value="SoFic-like"/>
</dbReference>
<feature type="binding site" evidence="1">
    <location>
        <begin position="196"/>
        <end position="202"/>
    </location>
    <ligand>
        <name>ATP</name>
        <dbReference type="ChEBI" id="CHEBI:30616"/>
    </ligand>
</feature>
<name>A0A316EHI0_9BACT</name>
<dbReference type="InterPro" id="IPR003812">
    <property type="entry name" value="Fido"/>
</dbReference>
<feature type="binding site" evidence="1">
    <location>
        <position position="233"/>
    </location>
    <ligand>
        <name>ATP</name>
        <dbReference type="ChEBI" id="CHEBI:30616"/>
    </ligand>
</feature>
<dbReference type="PANTHER" id="PTHR13504">
    <property type="entry name" value="FIDO DOMAIN-CONTAINING PROTEIN DDB_G0283145"/>
    <property type="match status" value="1"/>
</dbReference>